<keyword evidence="1" id="KW-1003">Cell membrane</keyword>
<evidence type="ECO:0000256" key="4">
    <source>
        <dbReference type="ARBA" id="ARBA00022989"/>
    </source>
</evidence>
<name>A0ABT2YT35_9GAMM</name>
<comment type="caution">
    <text evidence="6">The sequence shown here is derived from an EMBL/GenBank/DDBJ whole genome shotgun (WGS) entry which is preliminary data.</text>
</comment>
<dbReference type="RefSeq" id="WP_263530442.1">
    <property type="nucleotide sequence ID" value="NZ_JAOVZB010000004.1"/>
</dbReference>
<dbReference type="InterPro" id="IPR052363">
    <property type="entry name" value="LPS_export_LptC"/>
</dbReference>
<organism evidence="6 7">
    <name type="scientific">Marinomonas sargassi</name>
    <dbReference type="NCBI Taxonomy" id="2984494"/>
    <lineage>
        <taxon>Bacteria</taxon>
        <taxon>Pseudomonadati</taxon>
        <taxon>Pseudomonadota</taxon>
        <taxon>Gammaproteobacteria</taxon>
        <taxon>Oceanospirillales</taxon>
        <taxon>Oceanospirillaceae</taxon>
        <taxon>Marinomonas</taxon>
    </lineage>
</organism>
<dbReference type="Gene3D" id="2.60.450.10">
    <property type="entry name" value="Lipopolysaccharide (LPS) transport protein A like domain"/>
    <property type="match status" value="1"/>
</dbReference>
<gene>
    <name evidence="6" type="primary">lptC</name>
    <name evidence="6" type="ORF">OFY17_09235</name>
</gene>
<dbReference type="EMBL" id="JAOVZB010000004">
    <property type="protein sequence ID" value="MCV2403059.1"/>
    <property type="molecule type" value="Genomic_DNA"/>
</dbReference>
<keyword evidence="2" id="KW-0997">Cell inner membrane</keyword>
<dbReference type="PANTHER" id="PTHR37481">
    <property type="entry name" value="LIPOPOLYSACCHARIDE EXPORT SYSTEM PROTEIN LPTC"/>
    <property type="match status" value="1"/>
</dbReference>
<keyword evidence="7" id="KW-1185">Reference proteome</keyword>
<reference evidence="6 7" key="1">
    <citation type="submission" date="2022-10" db="EMBL/GenBank/DDBJ databases">
        <title>Marinomonas transparenta sp. nov. and Marinomonas sargassi sp. nov., isolated from marine alga (Sargassum natans (L.) Gaillon).</title>
        <authorList>
            <person name="Wang Y."/>
        </authorList>
    </citation>
    <scope>NUCLEOTIDE SEQUENCE [LARGE SCALE GENOMIC DNA]</scope>
    <source>
        <strain evidence="6 7">C2222</strain>
    </source>
</reference>
<accession>A0ABT2YT35</accession>
<dbReference type="Pfam" id="PF06835">
    <property type="entry name" value="LptC"/>
    <property type="match status" value="1"/>
</dbReference>
<evidence type="ECO:0000313" key="7">
    <source>
        <dbReference type="Proteomes" id="UP001209713"/>
    </source>
</evidence>
<keyword evidence="4" id="KW-1133">Transmembrane helix</keyword>
<sequence length="160" mass="17506">MPSNLVETTALSSSPDYFITDISVKTYDSDGKLVESINALQASHFIRDSKTLLDSPNVSHYSTTGSWSASADTGVLHDGNNDILLMDNVFAKKSYPSAEDITLKADEVHYLDEEQSLTSQGNAKLISTQGETSAKKITSYINSDKVIMTELVRGYYEASH</sequence>
<dbReference type="Proteomes" id="UP001209713">
    <property type="component" value="Unassembled WGS sequence"/>
</dbReference>
<dbReference type="NCBIfam" id="TIGR04409">
    <property type="entry name" value="LptC_YrbK"/>
    <property type="match status" value="1"/>
</dbReference>
<protein>
    <submittedName>
        <fullName evidence="6">LPS export ABC transporter periplasmic protein LptC</fullName>
    </submittedName>
</protein>
<dbReference type="PANTHER" id="PTHR37481:SF1">
    <property type="entry name" value="LIPOPOLYSACCHARIDE EXPORT SYSTEM PROTEIN LPTC"/>
    <property type="match status" value="1"/>
</dbReference>
<keyword evidence="5" id="KW-0472">Membrane</keyword>
<evidence type="ECO:0000313" key="6">
    <source>
        <dbReference type="EMBL" id="MCV2403059.1"/>
    </source>
</evidence>
<proteinExistence type="predicted"/>
<keyword evidence="3" id="KW-0812">Transmembrane</keyword>
<evidence type="ECO:0000256" key="2">
    <source>
        <dbReference type="ARBA" id="ARBA00022519"/>
    </source>
</evidence>
<evidence type="ECO:0000256" key="5">
    <source>
        <dbReference type="ARBA" id="ARBA00023136"/>
    </source>
</evidence>
<dbReference type="InterPro" id="IPR010664">
    <property type="entry name" value="LipoPS_assembly_LptC-rel"/>
</dbReference>
<evidence type="ECO:0000256" key="1">
    <source>
        <dbReference type="ARBA" id="ARBA00022475"/>
    </source>
</evidence>
<evidence type="ECO:0000256" key="3">
    <source>
        <dbReference type="ARBA" id="ARBA00022692"/>
    </source>
</evidence>
<dbReference type="InterPro" id="IPR026265">
    <property type="entry name" value="LptC"/>
</dbReference>